<name>S0G379_9BACT</name>
<dbReference type="GO" id="GO:0043190">
    <property type="term" value="C:ATP-binding cassette (ABC) transporter complex"/>
    <property type="evidence" value="ECO:0007669"/>
    <property type="project" value="InterPro"/>
</dbReference>
<dbReference type="CDD" id="cd00995">
    <property type="entry name" value="PBP2_NikA_DppA_OppA_like"/>
    <property type="match status" value="1"/>
</dbReference>
<dbReference type="AlphaFoldDB" id="S0G379"/>
<feature type="transmembrane region" description="Helical" evidence="1">
    <location>
        <begin position="21"/>
        <end position="40"/>
    </location>
</feature>
<evidence type="ECO:0000256" key="1">
    <source>
        <dbReference type="SAM" id="Phobius"/>
    </source>
</evidence>
<dbReference type="EMBL" id="APJX01000007">
    <property type="protein sequence ID" value="EMS78637.1"/>
    <property type="molecule type" value="Genomic_DNA"/>
</dbReference>
<sequence length="588" mass="67629">MGQIRKSTNNPYTKVCDHQSTIFLILMALAVLGLAVVGLFSCSQSKEPSFLKIGLPEEPRSLNLWLGTDANSRNILSQIYQPLFRRHPETLEMIPWLAKEDPVFNEKQMSYTVTLRQAKWSDGSDFTSEDVLFTRQLFSDFKIPRYYSHWRIIEKVEAVNAHTVVFYLKEPSAVFLPRVMTAPMVSKKEWEPVCKQALATEKPLRFLQDYQVENPLGTGPFMLHEYQKGAYIHMIKNPYFFGQGQTIGNLTLGPFVDHVLFNIYGTSDVAILALKKKDIDYYWWDIQPGYIQDLEKNSDIDLHYNKKSALYYLGFNLRKPPFNDKVLRQAVATVVDKAFILDRILQNHGNPMHSIVPAGNHFWHNPDVRKYGEGMDQKTRITTAWKMLAEAGYSWETPPVASDGSLTKPSDIQMPSGEKMEKFVILTPPADYDPKRAFAGTMIQEWLRQLGMPAFARPMAFNSLLETVKAKHDFDAFVLGYGKLDLDPDYLSSFFSTKNDNPRDWNMSGYRNPEFDKLAATQKLTVDVEARRQMIFDMQAMLLEDVPYYPLYNPHIIEATVNKRFEGWVERVDGIGNIWSLCMVKPVD</sequence>
<reference evidence="3 4" key="1">
    <citation type="journal article" date="2013" name="Genome Announc.">
        <title>Draft Genome Sequence of Desulfotignum phosphitoxidans DSM 13687 Strain FiPS-3.</title>
        <authorList>
            <person name="Poehlein A."/>
            <person name="Daniel R."/>
            <person name="Simeonova D.D."/>
        </authorList>
    </citation>
    <scope>NUCLEOTIDE SEQUENCE [LARGE SCALE GENOMIC DNA]</scope>
    <source>
        <strain evidence="3 4">DSM 13687</strain>
    </source>
</reference>
<dbReference type="InterPro" id="IPR039424">
    <property type="entry name" value="SBP_5"/>
</dbReference>
<dbReference type="PIRSF" id="PIRSF002741">
    <property type="entry name" value="MppA"/>
    <property type="match status" value="1"/>
</dbReference>
<evidence type="ECO:0000259" key="2">
    <source>
        <dbReference type="Pfam" id="PF00496"/>
    </source>
</evidence>
<organism evidence="3 4">
    <name type="scientific">Desulfotignum phosphitoxidans DSM 13687</name>
    <dbReference type="NCBI Taxonomy" id="1286635"/>
    <lineage>
        <taxon>Bacteria</taxon>
        <taxon>Pseudomonadati</taxon>
        <taxon>Thermodesulfobacteriota</taxon>
        <taxon>Desulfobacteria</taxon>
        <taxon>Desulfobacterales</taxon>
        <taxon>Desulfobacteraceae</taxon>
        <taxon>Desulfotignum</taxon>
    </lineage>
</organism>
<dbReference type="InterPro" id="IPR000914">
    <property type="entry name" value="SBP_5_dom"/>
</dbReference>
<comment type="caution">
    <text evidence="3">The sequence shown here is derived from an EMBL/GenBank/DDBJ whole genome shotgun (WGS) entry which is preliminary data.</text>
</comment>
<protein>
    <submittedName>
        <fullName evidence="3">Oligopeptide/nickel-binding protein OppA</fullName>
    </submittedName>
</protein>
<feature type="domain" description="Solute-binding protein family 5" evidence="2">
    <location>
        <begin position="92"/>
        <end position="500"/>
    </location>
</feature>
<dbReference type="Gene3D" id="3.40.190.10">
    <property type="entry name" value="Periplasmic binding protein-like II"/>
    <property type="match status" value="1"/>
</dbReference>
<dbReference type="Gene3D" id="3.10.105.10">
    <property type="entry name" value="Dipeptide-binding Protein, Domain 3"/>
    <property type="match status" value="1"/>
</dbReference>
<keyword evidence="1" id="KW-0812">Transmembrane</keyword>
<keyword evidence="1" id="KW-0472">Membrane</keyword>
<dbReference type="GO" id="GO:1904680">
    <property type="term" value="F:peptide transmembrane transporter activity"/>
    <property type="evidence" value="ECO:0007669"/>
    <property type="project" value="TreeGrafter"/>
</dbReference>
<accession>S0G379</accession>
<evidence type="ECO:0000313" key="4">
    <source>
        <dbReference type="Proteomes" id="UP000014216"/>
    </source>
</evidence>
<dbReference type="Pfam" id="PF00496">
    <property type="entry name" value="SBP_bac_5"/>
    <property type="match status" value="1"/>
</dbReference>
<dbReference type="SUPFAM" id="SSF53850">
    <property type="entry name" value="Periplasmic binding protein-like II"/>
    <property type="match status" value="1"/>
</dbReference>
<dbReference type="GO" id="GO:0030288">
    <property type="term" value="C:outer membrane-bounded periplasmic space"/>
    <property type="evidence" value="ECO:0007669"/>
    <property type="project" value="UniProtKB-ARBA"/>
</dbReference>
<evidence type="ECO:0000313" key="3">
    <source>
        <dbReference type="EMBL" id="EMS78637.1"/>
    </source>
</evidence>
<keyword evidence="1" id="KW-1133">Transmembrane helix</keyword>
<dbReference type="Proteomes" id="UP000014216">
    <property type="component" value="Unassembled WGS sequence"/>
</dbReference>
<proteinExistence type="predicted"/>
<gene>
    <name evidence="3" type="primary">oppA</name>
    <name evidence="3" type="ORF">Dpo_7c01110</name>
</gene>
<dbReference type="GO" id="GO:0015833">
    <property type="term" value="P:peptide transport"/>
    <property type="evidence" value="ECO:0007669"/>
    <property type="project" value="TreeGrafter"/>
</dbReference>
<dbReference type="InterPro" id="IPR030678">
    <property type="entry name" value="Peptide/Ni-bd"/>
</dbReference>
<keyword evidence="4" id="KW-1185">Reference proteome</keyword>
<dbReference type="PANTHER" id="PTHR30290">
    <property type="entry name" value="PERIPLASMIC BINDING COMPONENT OF ABC TRANSPORTER"/>
    <property type="match status" value="1"/>
</dbReference>